<sequence>MQRRLNASPLQCSAEPFAIVTRFWDHANQTIPTSKQSLFERREDPWQRTVNGISLSTDFAHVNTSQHGDISVVLVASSTPGVSNLRQQTFRRSDDCDPQNTMHPGVDCGSPSSGTDATALEALQLPAFNGQISVDLNGTVTGSMNYTVSLSGLLSSIKFSDINLAVALDATIQSTLSIDADITGKLSTEQIQLFTIGLPGLDFGKIFTLGPSFSIYGQADASVEADIELDVDISYATSSVQLNYPQSQAINGSITPANSNIKLSAGTDVTAEMQLSAHMIPEIAFGLTVLGQSATISLDLDAYVDADLSLVVAINGTISPDNSNWTSAGASGCVDIFTGISVDLGAEAHILDSPIGPSKTLYNNSWDLYKTCFGSHYQTRDYSPSNGHRVPLSFFEQNLRKDYRNPTLKFAALPAVASNSSRTDGRGFSCPTAKVGALAPVLGQTLNATSYQERRS</sequence>
<evidence type="ECO:0000313" key="3">
    <source>
        <dbReference type="EMBL" id="TBU25641.1"/>
    </source>
</evidence>
<feature type="domain" description="DUF7223" evidence="2">
    <location>
        <begin position="140"/>
        <end position="373"/>
    </location>
</feature>
<dbReference type="InterPro" id="IPR055647">
    <property type="entry name" value="DUF7223"/>
</dbReference>
<accession>A0A4Q9MI59</accession>
<protein>
    <recommendedName>
        <fullName evidence="2">DUF7223 domain-containing protein</fullName>
    </recommendedName>
</protein>
<dbReference type="OrthoDB" id="73875at2759"/>
<proteinExistence type="predicted"/>
<reference evidence="3" key="1">
    <citation type="submission" date="2019-01" db="EMBL/GenBank/DDBJ databases">
        <title>Draft genome sequences of three monokaryotic isolates of the white-rot basidiomycete fungus Dichomitus squalens.</title>
        <authorList>
            <consortium name="DOE Joint Genome Institute"/>
            <person name="Lopez S.C."/>
            <person name="Andreopoulos B."/>
            <person name="Pangilinan J."/>
            <person name="Lipzen A."/>
            <person name="Riley R."/>
            <person name="Ahrendt S."/>
            <person name="Ng V."/>
            <person name="Barry K."/>
            <person name="Daum C."/>
            <person name="Grigoriev I.V."/>
            <person name="Hilden K.S."/>
            <person name="Makela M.R."/>
            <person name="de Vries R.P."/>
        </authorList>
    </citation>
    <scope>NUCLEOTIDE SEQUENCE [LARGE SCALE GENOMIC DNA]</scope>
    <source>
        <strain evidence="3">OM18370.1</strain>
    </source>
</reference>
<evidence type="ECO:0000259" key="2">
    <source>
        <dbReference type="Pfam" id="PF23865"/>
    </source>
</evidence>
<feature type="region of interest" description="Disordered" evidence="1">
    <location>
        <begin position="92"/>
        <end position="111"/>
    </location>
</feature>
<gene>
    <name evidence="3" type="ORF">BD311DRAFT_741042</name>
</gene>
<name>A0A4Q9MI59_9APHY</name>
<dbReference type="Proteomes" id="UP000292957">
    <property type="component" value="Unassembled WGS sequence"/>
</dbReference>
<organism evidence="3">
    <name type="scientific">Dichomitus squalens</name>
    <dbReference type="NCBI Taxonomy" id="114155"/>
    <lineage>
        <taxon>Eukaryota</taxon>
        <taxon>Fungi</taxon>
        <taxon>Dikarya</taxon>
        <taxon>Basidiomycota</taxon>
        <taxon>Agaricomycotina</taxon>
        <taxon>Agaricomycetes</taxon>
        <taxon>Polyporales</taxon>
        <taxon>Polyporaceae</taxon>
        <taxon>Dichomitus</taxon>
    </lineage>
</organism>
<dbReference type="EMBL" id="ML143457">
    <property type="protein sequence ID" value="TBU25641.1"/>
    <property type="molecule type" value="Genomic_DNA"/>
</dbReference>
<dbReference type="Pfam" id="PF23865">
    <property type="entry name" value="DUF7223"/>
    <property type="match status" value="1"/>
</dbReference>
<evidence type="ECO:0000256" key="1">
    <source>
        <dbReference type="SAM" id="MobiDB-lite"/>
    </source>
</evidence>
<dbReference type="AlphaFoldDB" id="A0A4Q9MI59"/>